<comment type="caution">
    <text evidence="10">The sequence shown here is derived from an EMBL/GenBank/DDBJ whole genome shotgun (WGS) entry which is preliminary data.</text>
</comment>
<evidence type="ECO:0000256" key="2">
    <source>
        <dbReference type="ARBA" id="ARBA00022475"/>
    </source>
</evidence>
<dbReference type="AlphaFoldDB" id="A0A9W6W9M3"/>
<evidence type="ECO:0000256" key="3">
    <source>
        <dbReference type="ARBA" id="ARBA00022676"/>
    </source>
</evidence>
<organism evidence="10 11">
    <name type="scientific">Actinorhabdospora filicis</name>
    <dbReference type="NCBI Taxonomy" id="1785913"/>
    <lineage>
        <taxon>Bacteria</taxon>
        <taxon>Bacillati</taxon>
        <taxon>Actinomycetota</taxon>
        <taxon>Actinomycetes</taxon>
        <taxon>Micromonosporales</taxon>
        <taxon>Micromonosporaceae</taxon>
        <taxon>Actinorhabdospora</taxon>
    </lineage>
</organism>
<dbReference type="GO" id="GO:0009103">
    <property type="term" value="P:lipopolysaccharide biosynthetic process"/>
    <property type="evidence" value="ECO:0007669"/>
    <property type="project" value="UniProtKB-ARBA"/>
</dbReference>
<dbReference type="PANTHER" id="PTHR33908">
    <property type="entry name" value="MANNOSYLTRANSFERASE YKCB-RELATED"/>
    <property type="match status" value="1"/>
</dbReference>
<feature type="transmembrane region" description="Helical" evidence="8">
    <location>
        <begin position="199"/>
        <end position="219"/>
    </location>
</feature>
<dbReference type="InterPro" id="IPR050297">
    <property type="entry name" value="LipidA_mod_glycosyltrf_83"/>
</dbReference>
<feature type="transmembrane region" description="Helical" evidence="8">
    <location>
        <begin position="175"/>
        <end position="192"/>
    </location>
</feature>
<feature type="transmembrane region" description="Helical" evidence="8">
    <location>
        <begin position="277"/>
        <end position="295"/>
    </location>
</feature>
<gene>
    <name evidence="10" type="ORF">Afil01_29500</name>
</gene>
<feature type="transmembrane region" description="Helical" evidence="8">
    <location>
        <begin position="80"/>
        <end position="100"/>
    </location>
</feature>
<feature type="domain" description="Glycosyltransferase RgtA/B/C/D-like" evidence="9">
    <location>
        <begin position="59"/>
        <end position="219"/>
    </location>
</feature>
<dbReference type="InterPro" id="IPR038731">
    <property type="entry name" value="RgtA/B/C-like"/>
</dbReference>
<evidence type="ECO:0000256" key="4">
    <source>
        <dbReference type="ARBA" id="ARBA00022679"/>
    </source>
</evidence>
<feature type="transmembrane region" description="Helical" evidence="8">
    <location>
        <begin position="251"/>
        <end position="270"/>
    </location>
</feature>
<evidence type="ECO:0000256" key="5">
    <source>
        <dbReference type="ARBA" id="ARBA00022692"/>
    </source>
</evidence>
<keyword evidence="11" id="KW-1185">Reference proteome</keyword>
<dbReference type="RefSeq" id="WP_285663314.1">
    <property type="nucleotide sequence ID" value="NZ_BSTX01000002.1"/>
</dbReference>
<dbReference type="Proteomes" id="UP001165079">
    <property type="component" value="Unassembled WGS sequence"/>
</dbReference>
<feature type="transmembrane region" description="Helical" evidence="8">
    <location>
        <begin position="12"/>
        <end position="33"/>
    </location>
</feature>
<evidence type="ECO:0000256" key="8">
    <source>
        <dbReference type="SAM" id="Phobius"/>
    </source>
</evidence>
<sequence length="497" mass="52739">MAGTTAPPAPLAAFPAGPVAAVSAVLATVLTALSGRYGFHRDELYFLAAGKHPDWGYIDQPPLTPLLARASVFVFGETPMGLRVVSTVACVLTVVVVALIAREFGAAKGAQVLAAIAAGLSGFVLAVGHMVGTSTFDLLLWLSLIWVVLRVLRTGDSRRLLPAGVLIGIGVQNKYLIGLLVVVLLAAVLAVGPRARLRTWWLLAAAAVALVIAAPNLLWQAAHGWPQLAVAGGISADDGVENRVMFIPLQLMYLSPLLVPVWIVGGLRLWRDPALRWGRSVALAYPVMCLAVLIGGGKSYYVLPILLALTAAGATPTLAWLRRRPRWVPVLATVLVAASSALTTLPVLPPTALNAVNGVNPELGEQVGWPQLASAAAQGWEKIPPAQRPTAVIFTQNYGQAGAIDQYGPDHGLPGAYSGHMSYADWGPPPDTATGPVLLVRQRDSRPTTGYFTDCRVVATVENGQDVDNEEQHATIELCSGPVEPWSTLWPRLRRLY</sequence>
<keyword evidence="6 8" id="KW-1133">Transmembrane helix</keyword>
<evidence type="ECO:0000256" key="7">
    <source>
        <dbReference type="ARBA" id="ARBA00023136"/>
    </source>
</evidence>
<keyword evidence="7 8" id="KW-0472">Membrane</keyword>
<dbReference type="PANTHER" id="PTHR33908:SF11">
    <property type="entry name" value="MEMBRANE PROTEIN"/>
    <property type="match status" value="1"/>
</dbReference>
<dbReference type="EMBL" id="BSTX01000002">
    <property type="protein sequence ID" value="GLZ78143.1"/>
    <property type="molecule type" value="Genomic_DNA"/>
</dbReference>
<reference evidence="10" key="1">
    <citation type="submission" date="2023-03" db="EMBL/GenBank/DDBJ databases">
        <title>Actinorhabdospora filicis NBRC 111898.</title>
        <authorList>
            <person name="Ichikawa N."/>
            <person name="Sato H."/>
            <person name="Tonouchi N."/>
        </authorList>
    </citation>
    <scope>NUCLEOTIDE SEQUENCE</scope>
    <source>
        <strain evidence="10">NBRC 111898</strain>
    </source>
</reference>
<evidence type="ECO:0000259" key="9">
    <source>
        <dbReference type="Pfam" id="PF13231"/>
    </source>
</evidence>
<accession>A0A9W6W9M3</accession>
<comment type="subcellular location">
    <subcellularLocation>
        <location evidence="1">Cell membrane</location>
        <topology evidence="1">Multi-pass membrane protein</topology>
    </subcellularLocation>
</comment>
<feature type="transmembrane region" description="Helical" evidence="8">
    <location>
        <begin position="112"/>
        <end position="131"/>
    </location>
</feature>
<keyword evidence="3" id="KW-0328">Glycosyltransferase</keyword>
<keyword evidence="5 8" id="KW-0812">Transmembrane</keyword>
<dbReference type="GO" id="GO:0005886">
    <property type="term" value="C:plasma membrane"/>
    <property type="evidence" value="ECO:0007669"/>
    <property type="project" value="UniProtKB-SubCell"/>
</dbReference>
<proteinExistence type="predicted"/>
<evidence type="ECO:0000313" key="11">
    <source>
        <dbReference type="Proteomes" id="UP001165079"/>
    </source>
</evidence>
<evidence type="ECO:0000313" key="10">
    <source>
        <dbReference type="EMBL" id="GLZ78143.1"/>
    </source>
</evidence>
<keyword evidence="2" id="KW-1003">Cell membrane</keyword>
<name>A0A9W6W9M3_9ACTN</name>
<evidence type="ECO:0000256" key="1">
    <source>
        <dbReference type="ARBA" id="ARBA00004651"/>
    </source>
</evidence>
<evidence type="ECO:0000256" key="6">
    <source>
        <dbReference type="ARBA" id="ARBA00022989"/>
    </source>
</evidence>
<feature type="transmembrane region" description="Helical" evidence="8">
    <location>
        <begin position="328"/>
        <end position="348"/>
    </location>
</feature>
<dbReference type="Pfam" id="PF13231">
    <property type="entry name" value="PMT_2"/>
    <property type="match status" value="1"/>
</dbReference>
<dbReference type="GO" id="GO:0016763">
    <property type="term" value="F:pentosyltransferase activity"/>
    <property type="evidence" value="ECO:0007669"/>
    <property type="project" value="TreeGrafter"/>
</dbReference>
<feature type="transmembrane region" description="Helical" evidence="8">
    <location>
        <begin position="301"/>
        <end position="321"/>
    </location>
</feature>
<keyword evidence="4" id="KW-0808">Transferase</keyword>
<protein>
    <recommendedName>
        <fullName evidence="9">Glycosyltransferase RgtA/B/C/D-like domain-containing protein</fullName>
    </recommendedName>
</protein>